<sequence length="141" mass="15941">MGINILEFINNVSVKTYLAGEEVFREKDPSNGMMYFVFTGALEIRKSYDGEERVIRNLEPGAFFGEIALINNVPRAATARVITEKAKIGILDQEMFYRIGQTNPKFFSILLNTTIQRLVSVEDEIAKLSSGQPIHPIRSRD</sequence>
<dbReference type="InterPro" id="IPR014710">
    <property type="entry name" value="RmlC-like_jellyroll"/>
</dbReference>
<dbReference type="PROSITE" id="PS00889">
    <property type="entry name" value="CNMP_BINDING_2"/>
    <property type="match status" value="1"/>
</dbReference>
<comment type="caution">
    <text evidence="2">The sequence shown here is derived from an EMBL/GenBank/DDBJ whole genome shotgun (WGS) entry which is preliminary data.</text>
</comment>
<name>A0A2N0A209_9LEPT</name>
<dbReference type="AlphaFoldDB" id="A0A2N0A209"/>
<evidence type="ECO:0000313" key="3">
    <source>
        <dbReference type="Proteomes" id="UP000231843"/>
    </source>
</evidence>
<dbReference type="CDD" id="cd00038">
    <property type="entry name" value="CAP_ED"/>
    <property type="match status" value="1"/>
</dbReference>
<proteinExistence type="predicted"/>
<dbReference type="Gene3D" id="2.60.120.10">
    <property type="entry name" value="Jelly Rolls"/>
    <property type="match status" value="1"/>
</dbReference>
<dbReference type="OrthoDB" id="341747at2"/>
<dbReference type="Proteomes" id="UP000231843">
    <property type="component" value="Unassembled WGS sequence"/>
</dbReference>
<dbReference type="InterPro" id="IPR018490">
    <property type="entry name" value="cNMP-bd_dom_sf"/>
</dbReference>
<dbReference type="SMART" id="SM00100">
    <property type="entry name" value="cNMP"/>
    <property type="match status" value="1"/>
</dbReference>
<dbReference type="EMBL" id="NPEA01000002">
    <property type="protein sequence ID" value="PJZ78366.1"/>
    <property type="molecule type" value="Genomic_DNA"/>
</dbReference>
<keyword evidence="3" id="KW-1185">Reference proteome</keyword>
<evidence type="ECO:0000313" key="2">
    <source>
        <dbReference type="EMBL" id="PJZ78366.1"/>
    </source>
</evidence>
<dbReference type="PANTHER" id="PTHR23011">
    <property type="entry name" value="CYCLIC NUCLEOTIDE-BINDING DOMAIN CONTAINING PROTEIN"/>
    <property type="match status" value="1"/>
</dbReference>
<gene>
    <name evidence="2" type="ORF">CH365_03400</name>
</gene>
<dbReference type="SUPFAM" id="SSF51206">
    <property type="entry name" value="cAMP-binding domain-like"/>
    <property type="match status" value="1"/>
</dbReference>
<dbReference type="InterPro" id="IPR018488">
    <property type="entry name" value="cNMP-bd_CS"/>
</dbReference>
<protein>
    <submittedName>
        <fullName evidence="2">cAMP-binding protein</fullName>
    </submittedName>
</protein>
<dbReference type="Pfam" id="PF00027">
    <property type="entry name" value="cNMP_binding"/>
    <property type="match status" value="1"/>
</dbReference>
<evidence type="ECO:0000259" key="1">
    <source>
        <dbReference type="PROSITE" id="PS50042"/>
    </source>
</evidence>
<organism evidence="2 3">
    <name type="scientific">Leptospira neocaledonica</name>
    <dbReference type="NCBI Taxonomy" id="2023192"/>
    <lineage>
        <taxon>Bacteria</taxon>
        <taxon>Pseudomonadati</taxon>
        <taxon>Spirochaetota</taxon>
        <taxon>Spirochaetia</taxon>
        <taxon>Leptospirales</taxon>
        <taxon>Leptospiraceae</taxon>
        <taxon>Leptospira</taxon>
    </lineage>
</organism>
<dbReference type="PROSITE" id="PS50042">
    <property type="entry name" value="CNMP_BINDING_3"/>
    <property type="match status" value="1"/>
</dbReference>
<feature type="domain" description="Cyclic nucleotide-binding" evidence="1">
    <location>
        <begin position="7"/>
        <end position="99"/>
    </location>
</feature>
<dbReference type="InterPro" id="IPR000595">
    <property type="entry name" value="cNMP-bd_dom"/>
</dbReference>
<dbReference type="RefSeq" id="WP_100767202.1">
    <property type="nucleotide sequence ID" value="NZ_NPEA01000002.1"/>
</dbReference>
<dbReference type="PANTHER" id="PTHR23011:SF28">
    <property type="entry name" value="CYCLIC NUCLEOTIDE-BINDING DOMAIN CONTAINING PROTEIN"/>
    <property type="match status" value="1"/>
</dbReference>
<reference evidence="2 3" key="1">
    <citation type="submission" date="2017-07" db="EMBL/GenBank/DDBJ databases">
        <title>Leptospira spp. isolated from tropical soils.</title>
        <authorList>
            <person name="Thibeaux R."/>
            <person name="Iraola G."/>
            <person name="Ferres I."/>
            <person name="Bierque E."/>
            <person name="Girault D."/>
            <person name="Soupe-Gilbert M.-E."/>
            <person name="Picardeau M."/>
            <person name="Goarant C."/>
        </authorList>
    </citation>
    <scope>NUCLEOTIDE SEQUENCE [LARGE SCALE GENOMIC DNA]</scope>
    <source>
        <strain evidence="2 3">ES4-C-A1</strain>
    </source>
</reference>
<accession>A0A2N0A209</accession>